<protein>
    <submittedName>
        <fullName evidence="1">Uncharacterized protein</fullName>
    </submittedName>
</protein>
<dbReference type="EMBL" id="CM044707">
    <property type="protein sequence ID" value="KAI5652795.1"/>
    <property type="molecule type" value="Genomic_DNA"/>
</dbReference>
<evidence type="ECO:0000313" key="1">
    <source>
        <dbReference type="EMBL" id="KAI5652795.1"/>
    </source>
</evidence>
<accession>A0ACB9ZW01</accession>
<dbReference type="Proteomes" id="UP001060085">
    <property type="component" value="Linkage Group LG07"/>
</dbReference>
<sequence length="308" mass="36007">MIFLYPIYKILNQAEAELNYTRVWMDSQRRTTIFFIETSFLSPQQFCPCSAGDAEVLKQIEVQPTKFNVKHCYSEIHDNDRIGIVDCSLKKIWRLKGPMRLNMMIRMARLGKLQQQVYCLIENVLFPLFVWFATQRWRMFHTHLGLVCMGRIGEKRRERERERKGTNYGNLRLDSAKVATDLPIALRGSAPSSYSLRSQWFSRKKLSEEESQFSCENLMHILTLRNFLPSEQKLPSLYLLDSIVKNIGRDYIKYFAAKLPDRWENKENGQQVNSIDEIDHLVSQNAIELEEYAATPIGMNEHPKNTAA</sequence>
<evidence type="ECO:0000313" key="2">
    <source>
        <dbReference type="Proteomes" id="UP001060085"/>
    </source>
</evidence>
<proteinExistence type="predicted"/>
<comment type="caution">
    <text evidence="1">The sequence shown here is derived from an EMBL/GenBank/DDBJ whole genome shotgun (WGS) entry which is preliminary data.</text>
</comment>
<name>A0ACB9ZW01_CATRO</name>
<keyword evidence="2" id="KW-1185">Reference proteome</keyword>
<gene>
    <name evidence="1" type="ORF">M9H77_29982</name>
</gene>
<organism evidence="1 2">
    <name type="scientific">Catharanthus roseus</name>
    <name type="common">Madagascar periwinkle</name>
    <name type="synonym">Vinca rosea</name>
    <dbReference type="NCBI Taxonomy" id="4058"/>
    <lineage>
        <taxon>Eukaryota</taxon>
        <taxon>Viridiplantae</taxon>
        <taxon>Streptophyta</taxon>
        <taxon>Embryophyta</taxon>
        <taxon>Tracheophyta</taxon>
        <taxon>Spermatophyta</taxon>
        <taxon>Magnoliopsida</taxon>
        <taxon>eudicotyledons</taxon>
        <taxon>Gunneridae</taxon>
        <taxon>Pentapetalae</taxon>
        <taxon>asterids</taxon>
        <taxon>lamiids</taxon>
        <taxon>Gentianales</taxon>
        <taxon>Apocynaceae</taxon>
        <taxon>Rauvolfioideae</taxon>
        <taxon>Vinceae</taxon>
        <taxon>Catharanthinae</taxon>
        <taxon>Catharanthus</taxon>
    </lineage>
</organism>
<reference evidence="2" key="1">
    <citation type="journal article" date="2023" name="Nat. Plants">
        <title>Single-cell RNA sequencing provides a high-resolution roadmap for understanding the multicellular compartmentation of specialized metabolism.</title>
        <authorList>
            <person name="Sun S."/>
            <person name="Shen X."/>
            <person name="Li Y."/>
            <person name="Li Y."/>
            <person name="Wang S."/>
            <person name="Li R."/>
            <person name="Zhang H."/>
            <person name="Shen G."/>
            <person name="Guo B."/>
            <person name="Wei J."/>
            <person name="Xu J."/>
            <person name="St-Pierre B."/>
            <person name="Chen S."/>
            <person name="Sun C."/>
        </authorList>
    </citation>
    <scope>NUCLEOTIDE SEQUENCE [LARGE SCALE GENOMIC DNA]</scope>
</reference>